<proteinExistence type="predicted"/>
<sequence>MPGWIVVMRCLDQGHVACRASQCSAWREAMCMWCAGDVVHGSRWCGAWCEEVQRVECGDELEEGAQKSVWEDTKGQE</sequence>
<comment type="caution">
    <text evidence="2">The sequence shown here is derived from an EMBL/GenBank/DDBJ whole genome shotgun (WGS) entry which is preliminary data.</text>
</comment>
<dbReference type="Proteomes" id="UP001066276">
    <property type="component" value="Chromosome 3_2"/>
</dbReference>
<dbReference type="EMBL" id="JANPWB010000006">
    <property type="protein sequence ID" value="KAJ1183170.1"/>
    <property type="molecule type" value="Genomic_DNA"/>
</dbReference>
<dbReference type="EMBL" id="JANPWB010000006">
    <property type="protein sequence ID" value="KAJ1183171.1"/>
    <property type="molecule type" value="Genomic_DNA"/>
</dbReference>
<evidence type="ECO:0000313" key="3">
    <source>
        <dbReference type="Proteomes" id="UP001066276"/>
    </source>
</evidence>
<gene>
    <name evidence="1" type="ORF">NDU88_008339</name>
    <name evidence="2" type="ORF">NDU88_008340</name>
</gene>
<protein>
    <submittedName>
        <fullName evidence="2">Uncharacterized protein</fullName>
    </submittedName>
</protein>
<dbReference type="AlphaFoldDB" id="A0AAV7U3Q8"/>
<evidence type="ECO:0000313" key="2">
    <source>
        <dbReference type="EMBL" id="KAJ1183171.1"/>
    </source>
</evidence>
<reference evidence="2" key="1">
    <citation type="journal article" date="2022" name="bioRxiv">
        <title>Sequencing and chromosome-scale assembly of the giantPleurodeles waltlgenome.</title>
        <authorList>
            <person name="Brown T."/>
            <person name="Elewa A."/>
            <person name="Iarovenko S."/>
            <person name="Subramanian E."/>
            <person name="Araus A.J."/>
            <person name="Petzold A."/>
            <person name="Susuki M."/>
            <person name="Suzuki K.-i.T."/>
            <person name="Hayashi T."/>
            <person name="Toyoda A."/>
            <person name="Oliveira C."/>
            <person name="Osipova E."/>
            <person name="Leigh N.D."/>
            <person name="Simon A."/>
            <person name="Yun M.H."/>
        </authorList>
    </citation>
    <scope>NUCLEOTIDE SEQUENCE</scope>
    <source>
        <strain evidence="2">20211129_DDA</strain>
        <tissue evidence="2">Liver</tissue>
    </source>
</reference>
<evidence type="ECO:0000313" key="1">
    <source>
        <dbReference type="EMBL" id="KAJ1183170.1"/>
    </source>
</evidence>
<organism evidence="2 3">
    <name type="scientific">Pleurodeles waltl</name>
    <name type="common">Iberian ribbed newt</name>
    <dbReference type="NCBI Taxonomy" id="8319"/>
    <lineage>
        <taxon>Eukaryota</taxon>
        <taxon>Metazoa</taxon>
        <taxon>Chordata</taxon>
        <taxon>Craniata</taxon>
        <taxon>Vertebrata</taxon>
        <taxon>Euteleostomi</taxon>
        <taxon>Amphibia</taxon>
        <taxon>Batrachia</taxon>
        <taxon>Caudata</taxon>
        <taxon>Salamandroidea</taxon>
        <taxon>Salamandridae</taxon>
        <taxon>Pleurodelinae</taxon>
        <taxon>Pleurodeles</taxon>
    </lineage>
</organism>
<keyword evidence="3" id="KW-1185">Reference proteome</keyword>
<accession>A0AAV7U3Q8</accession>
<name>A0AAV7U3Q8_PLEWA</name>